<dbReference type="Gene3D" id="3.30.710.10">
    <property type="entry name" value="Potassium Channel Kv1.1, Chain A"/>
    <property type="match status" value="1"/>
</dbReference>
<evidence type="ECO:0000313" key="2">
    <source>
        <dbReference type="EMBL" id="GMT02606.1"/>
    </source>
</evidence>
<dbReference type="EMBL" id="BTSX01000005">
    <property type="protein sequence ID" value="GMT02606.1"/>
    <property type="molecule type" value="Genomic_DNA"/>
</dbReference>
<proteinExistence type="predicted"/>
<evidence type="ECO:0000313" key="3">
    <source>
        <dbReference type="Proteomes" id="UP001432027"/>
    </source>
</evidence>
<feature type="non-terminal residue" evidence="2">
    <location>
        <position position="1"/>
    </location>
</feature>
<dbReference type="AlphaFoldDB" id="A0AAV5U6U7"/>
<feature type="non-terminal residue" evidence="2">
    <location>
        <position position="91"/>
    </location>
</feature>
<feature type="domain" description="BTB" evidence="1">
    <location>
        <begin position="1"/>
        <end position="58"/>
    </location>
</feature>
<evidence type="ECO:0000259" key="1">
    <source>
        <dbReference type="PROSITE" id="PS50097"/>
    </source>
</evidence>
<dbReference type="SUPFAM" id="SSF54695">
    <property type="entry name" value="POZ domain"/>
    <property type="match status" value="1"/>
</dbReference>
<dbReference type="SMART" id="SM00225">
    <property type="entry name" value="BTB"/>
    <property type="match status" value="1"/>
</dbReference>
<sequence length="91" mass="10337">IDGGKMQVSKEFLAVHSPVLAKMFVGNDTQEVEIKAVDYEGFVSLLEVIFPGRYAIADKNVVDILKLGRRFEMERVLYLAETHLTHSDYSF</sequence>
<dbReference type="PANTHER" id="PTHR47022:SF1">
    <property type="entry name" value="BTB AND MATH DOMAIN-CONTAINING PROTEIN 36-RELATED"/>
    <property type="match status" value="1"/>
</dbReference>
<dbReference type="Proteomes" id="UP001432027">
    <property type="component" value="Unassembled WGS sequence"/>
</dbReference>
<dbReference type="PROSITE" id="PS50097">
    <property type="entry name" value="BTB"/>
    <property type="match status" value="1"/>
</dbReference>
<keyword evidence="3" id="KW-1185">Reference proteome</keyword>
<dbReference type="InterPro" id="IPR011333">
    <property type="entry name" value="SKP1/BTB/POZ_sf"/>
</dbReference>
<dbReference type="InterPro" id="IPR000210">
    <property type="entry name" value="BTB/POZ_dom"/>
</dbReference>
<accession>A0AAV5U6U7</accession>
<protein>
    <recommendedName>
        <fullName evidence="1">BTB domain-containing protein</fullName>
    </recommendedName>
</protein>
<gene>
    <name evidence="2" type="ORF">PENTCL1PPCAC_24780</name>
</gene>
<dbReference type="CDD" id="cd01165">
    <property type="entry name" value="BTB_POZ"/>
    <property type="match status" value="1"/>
</dbReference>
<dbReference type="Pfam" id="PF00651">
    <property type="entry name" value="BTB"/>
    <property type="match status" value="1"/>
</dbReference>
<reference evidence="2" key="1">
    <citation type="submission" date="2023-10" db="EMBL/GenBank/DDBJ databases">
        <title>Genome assembly of Pristionchus species.</title>
        <authorList>
            <person name="Yoshida K."/>
            <person name="Sommer R.J."/>
        </authorList>
    </citation>
    <scope>NUCLEOTIDE SEQUENCE</scope>
    <source>
        <strain evidence="2">RS0144</strain>
    </source>
</reference>
<dbReference type="PANTHER" id="PTHR47022">
    <property type="entry name" value="BTB AND MATH DOMAIN-CONTAINING PROTEIN 36-RELATED"/>
    <property type="match status" value="1"/>
</dbReference>
<comment type="caution">
    <text evidence="2">The sequence shown here is derived from an EMBL/GenBank/DDBJ whole genome shotgun (WGS) entry which is preliminary data.</text>
</comment>
<name>A0AAV5U6U7_9BILA</name>
<organism evidence="2 3">
    <name type="scientific">Pristionchus entomophagus</name>
    <dbReference type="NCBI Taxonomy" id="358040"/>
    <lineage>
        <taxon>Eukaryota</taxon>
        <taxon>Metazoa</taxon>
        <taxon>Ecdysozoa</taxon>
        <taxon>Nematoda</taxon>
        <taxon>Chromadorea</taxon>
        <taxon>Rhabditida</taxon>
        <taxon>Rhabditina</taxon>
        <taxon>Diplogasteromorpha</taxon>
        <taxon>Diplogasteroidea</taxon>
        <taxon>Neodiplogasteridae</taxon>
        <taxon>Pristionchus</taxon>
    </lineage>
</organism>